<proteinExistence type="predicted"/>
<reference evidence="2" key="1">
    <citation type="submission" date="2018-01" db="EMBL/GenBank/DDBJ databases">
        <title>Draft genome sequence of Bandra megavirus.</title>
        <authorList>
            <person name="Chatterjee A."/>
            <person name="Yadav R."/>
            <person name="Kondabagil K."/>
        </authorList>
    </citation>
    <scope>NUCLEOTIDE SEQUENCE</scope>
    <source>
        <strain evidence="2">KK-1</strain>
    </source>
</reference>
<dbReference type="EMBL" id="MG779306">
    <property type="protein sequence ID" value="AUV58086.1"/>
    <property type="molecule type" value="Genomic_DNA"/>
</dbReference>
<feature type="coiled-coil region" evidence="1">
    <location>
        <begin position="87"/>
        <end position="146"/>
    </location>
</feature>
<feature type="coiled-coil region" evidence="1">
    <location>
        <begin position="199"/>
        <end position="226"/>
    </location>
</feature>
<evidence type="ECO:0000256" key="1">
    <source>
        <dbReference type="SAM" id="Coils"/>
    </source>
</evidence>
<organism evidence="2">
    <name type="scientific">Bandra megavirus</name>
    <dbReference type="NCBI Taxonomy" id="2071566"/>
    <lineage>
        <taxon>Viruses</taxon>
        <taxon>Varidnaviria</taxon>
        <taxon>Bamfordvirae</taxon>
        <taxon>Nucleocytoviricota</taxon>
        <taxon>Megaviricetes</taxon>
        <taxon>Imitervirales</taxon>
        <taxon>Mimiviridae</taxon>
        <taxon>Megamimivirinae</taxon>
        <taxon>Megavirus</taxon>
    </lineage>
</organism>
<sequence>MKKNIGNKNYLPEFYTRVQHTGLAKKYPIGSNTLNSNSWNLNGIPRTIMSNNLRSKLKKFRLGNNYKATCSESYTITDSLVKQDKLIDKYRSELTKLKAVHEDLTDKYYSQIGPLIKKNQELASNHNDLTNKYQELVDKHNEMKIKYANIITKKVDPNLQATSDIVVKHHKLAKNYTQIVQQYKELMARNRNLKSSNMSVDLVNQYNQLSDNYRDLTDNYKNIIVKHFK</sequence>
<evidence type="ECO:0000313" key="2">
    <source>
        <dbReference type="EMBL" id="AUV58086.1"/>
    </source>
</evidence>
<protein>
    <submittedName>
        <fullName evidence="2">Uncharacterized protein</fullName>
    </submittedName>
</protein>
<name>A0A2K9V7B5_9VIRU</name>
<keyword evidence="1" id="KW-0175">Coiled coil</keyword>
<accession>A0A2K9V7B5</accession>